<dbReference type="SUPFAM" id="SSF53335">
    <property type="entry name" value="S-adenosyl-L-methionine-dependent methyltransferases"/>
    <property type="match status" value="1"/>
</dbReference>
<dbReference type="EMBL" id="NEXE01000217">
    <property type="protein sequence ID" value="PSN86191.1"/>
    <property type="molecule type" value="Genomic_DNA"/>
</dbReference>
<evidence type="ECO:0000259" key="1">
    <source>
        <dbReference type="Pfam" id="PF13649"/>
    </source>
</evidence>
<gene>
    <name evidence="2" type="ORF">B9Q03_11845</name>
</gene>
<dbReference type="InterPro" id="IPR012349">
    <property type="entry name" value="Split_barrel_FMN-bd"/>
</dbReference>
<dbReference type="InterPro" id="IPR041698">
    <property type="entry name" value="Methyltransf_25"/>
</dbReference>
<proteinExistence type="predicted"/>
<evidence type="ECO:0000313" key="3">
    <source>
        <dbReference type="Proteomes" id="UP000240322"/>
    </source>
</evidence>
<feature type="domain" description="Methyltransferase" evidence="1">
    <location>
        <begin position="185"/>
        <end position="285"/>
    </location>
</feature>
<dbReference type="Gene3D" id="3.40.50.150">
    <property type="entry name" value="Vaccinia Virus protein VP39"/>
    <property type="match status" value="1"/>
</dbReference>
<dbReference type="GO" id="GO:0016491">
    <property type="term" value="F:oxidoreductase activity"/>
    <property type="evidence" value="ECO:0007669"/>
    <property type="project" value="InterPro"/>
</dbReference>
<dbReference type="AlphaFoldDB" id="A0A2R6AII8"/>
<comment type="caution">
    <text evidence="2">The sequence shown here is derived from an EMBL/GenBank/DDBJ whole genome shotgun (WGS) entry which is preliminary data.</text>
</comment>
<dbReference type="Gene3D" id="2.30.110.10">
    <property type="entry name" value="Electron Transport, Fmn-binding Protein, Chain A"/>
    <property type="match status" value="1"/>
</dbReference>
<organism evidence="2 3">
    <name type="scientific">Candidatus Marsarchaeota G2 archaeon OSP_D</name>
    <dbReference type="NCBI Taxonomy" id="1978157"/>
    <lineage>
        <taxon>Archaea</taxon>
        <taxon>Candidatus Marsarchaeota</taxon>
        <taxon>Candidatus Marsarchaeota group 2</taxon>
    </lineage>
</organism>
<evidence type="ECO:0000313" key="2">
    <source>
        <dbReference type="EMBL" id="PSN86191.1"/>
    </source>
</evidence>
<protein>
    <recommendedName>
        <fullName evidence="1">Methyltransferase domain-containing protein</fullName>
    </recommendedName>
</protein>
<dbReference type="Proteomes" id="UP000240322">
    <property type="component" value="Unassembled WGS sequence"/>
</dbReference>
<dbReference type="Pfam" id="PF13649">
    <property type="entry name" value="Methyltransf_25"/>
    <property type="match status" value="1"/>
</dbReference>
<dbReference type="InterPro" id="IPR004378">
    <property type="entry name" value="F420H2_quin_Rdtase"/>
</dbReference>
<dbReference type="CDD" id="cd02440">
    <property type="entry name" value="AdoMet_MTases"/>
    <property type="match status" value="1"/>
</dbReference>
<dbReference type="InterPro" id="IPR029063">
    <property type="entry name" value="SAM-dependent_MTases_sf"/>
</dbReference>
<dbReference type="Pfam" id="PF04075">
    <property type="entry name" value="F420H2_quin_red"/>
    <property type="match status" value="1"/>
</dbReference>
<accession>A0A2R6AII8</accession>
<reference evidence="2 3" key="1">
    <citation type="submission" date="2017-04" db="EMBL/GenBank/DDBJ databases">
        <title>Novel microbial lineages endemic to geothermal iron-oxide mats fill important gaps in the evolutionary history of Archaea.</title>
        <authorList>
            <person name="Jay Z.J."/>
            <person name="Beam J.P."/>
            <person name="Dlakic M."/>
            <person name="Rusch D.B."/>
            <person name="Kozubal M.A."/>
            <person name="Inskeep W.P."/>
        </authorList>
    </citation>
    <scope>NUCLEOTIDE SEQUENCE [LARGE SCALE GENOMIC DNA]</scope>
    <source>
        <strain evidence="2">OSP_D</strain>
    </source>
</reference>
<name>A0A2R6AII8_9ARCH</name>
<sequence length="406" mass="45674">MDSKENFKRLACDSNQDVWSRGQYIRLETVGRRTGRPHPVIVRYIALNGNIIVFPENSGKQDWVLNILENPSVKVYSEYGVFECLGQLKSVKSLSDPALSIFTRKYGIEIVRSRYWGQTKYVELKPVGKHSAPSYEQLVYGDLEAAFDSIAEKYDEHIFGNPVNSWLRAVSVGLLTQLFKPGDTVLEIGCGTGTETISLLTRGINVIASDISARMLSVLMRKAEALGVGHRLNVVQACASEVADRLLENGFKLVDGAYSNYGAVNTEPNLEKMVKGLHKIVKPEGIVELGVWNKYCITEMLGYILRMRPTMAVARLRNPVPIGKSRFCVSSWAYTVGELTRIMQPYFKLQRVQGVVITIPPSNLTRYLPPKPWIDLLKKLDVNLGRIYPTSRLGDHYLAVFRRVET</sequence>